<dbReference type="InterPro" id="IPR001138">
    <property type="entry name" value="Zn2Cys6_DnaBD"/>
</dbReference>
<keyword evidence="4" id="KW-0539">Nucleus</keyword>
<dbReference type="Gene3D" id="4.10.240.10">
    <property type="entry name" value="Zn(2)-C6 fungal-type DNA-binding domain"/>
    <property type="match status" value="1"/>
</dbReference>
<protein>
    <recommendedName>
        <fullName evidence="6">Zn(2)-C6 fungal-type domain-containing protein</fullName>
    </recommendedName>
</protein>
<evidence type="ECO:0000256" key="5">
    <source>
        <dbReference type="SAM" id="MobiDB-lite"/>
    </source>
</evidence>
<keyword evidence="3" id="KW-0804">Transcription</keyword>
<evidence type="ECO:0000256" key="3">
    <source>
        <dbReference type="ARBA" id="ARBA00023163"/>
    </source>
</evidence>
<dbReference type="InterPro" id="IPR036864">
    <property type="entry name" value="Zn2-C6_fun-type_DNA-bd_sf"/>
</dbReference>
<evidence type="ECO:0000256" key="2">
    <source>
        <dbReference type="ARBA" id="ARBA00023015"/>
    </source>
</evidence>
<sequence>MPRPKVRPEDRQRAVKACLPCKASKKRCDAQQPCSNCVRKKSASTCEYAESPVRPREVHAHAAATTSAQPPSSLEQEHEHAIGAGDDDEDENENENEDAISATPTTLGKRSRSPAAAATQSSNPRRRLSGGGRLLLNSRGEKVYVGGTASLSFLQFLRQTIKQQMGPSVFTDDDRRNVMLEVRSPEDTNTAILEEDESQKRALIEVYFAATNGFLDLFTRQEIAGYLTNITNTTTPANGGPGREYTIAALDVIIAIGGQCRAQSTYDLRYAARCFSRAQKVATASALEDPCLDMVRCFLLMAFYMLGACRRNAAFMYLGIASQASSALGLHVTEQYRHFRVPERSTRLRTLKSLRVLDVLVCSILGRPYSTPAVRIDSASFTGMHIHIGKPRDMALNASFGACELIAEIMQNLDSGTSTEIDLPTAKRFLDKLRNWSANLPQEIRRFEKTGDELLSSTDQESIIGSIHVSCVYYFAVMVVTRPFLVSHLMARLPGTMGQESGGDASLRGSSEAINLAQACIDSAILMAQTCLDALRGGILLGNMCIMKAWVFAAGLVLGFSMFTHGESPFDMDESFNGTRVVLKKLAEHSPQAEHYYEILTAFADAIQRHRRHLSREKRRASNKYVSRILSLDVVNPASTVSASSGLQSAGSGPGYSPRSTARDHLQMVLDDRNSAETVDSMRSFGEIGPQQQTQQMPFQIPGTPSLHLPSDGGGGNNFDFSLFGWDDFAMQMSENFSFDNYENAWDVG</sequence>
<organism evidence="7 8">
    <name type="scientific">Vermiconidia calcicola</name>
    <dbReference type="NCBI Taxonomy" id="1690605"/>
    <lineage>
        <taxon>Eukaryota</taxon>
        <taxon>Fungi</taxon>
        <taxon>Dikarya</taxon>
        <taxon>Ascomycota</taxon>
        <taxon>Pezizomycotina</taxon>
        <taxon>Dothideomycetes</taxon>
        <taxon>Dothideomycetidae</taxon>
        <taxon>Mycosphaerellales</taxon>
        <taxon>Extremaceae</taxon>
        <taxon>Vermiconidia</taxon>
    </lineage>
</organism>
<keyword evidence="1" id="KW-0479">Metal-binding</keyword>
<dbReference type="AlphaFoldDB" id="A0AAV9QJK5"/>
<feature type="region of interest" description="Disordered" evidence="5">
    <location>
        <begin position="642"/>
        <end position="661"/>
    </location>
</feature>
<dbReference type="GO" id="GO:0000435">
    <property type="term" value="P:positive regulation of transcription from RNA polymerase II promoter by galactose"/>
    <property type="evidence" value="ECO:0007669"/>
    <property type="project" value="TreeGrafter"/>
</dbReference>
<dbReference type="SMART" id="SM00066">
    <property type="entry name" value="GAL4"/>
    <property type="match status" value="1"/>
</dbReference>
<accession>A0AAV9QJK5</accession>
<dbReference type="CDD" id="cd12148">
    <property type="entry name" value="fungal_TF_MHR"/>
    <property type="match status" value="1"/>
</dbReference>
<feature type="compositionally biased region" description="Acidic residues" evidence="5">
    <location>
        <begin position="85"/>
        <end position="98"/>
    </location>
</feature>
<dbReference type="GO" id="GO:0000981">
    <property type="term" value="F:DNA-binding transcription factor activity, RNA polymerase II-specific"/>
    <property type="evidence" value="ECO:0007669"/>
    <property type="project" value="InterPro"/>
</dbReference>
<dbReference type="GO" id="GO:0000978">
    <property type="term" value="F:RNA polymerase II cis-regulatory region sequence-specific DNA binding"/>
    <property type="evidence" value="ECO:0007669"/>
    <property type="project" value="TreeGrafter"/>
</dbReference>
<dbReference type="GO" id="GO:0008270">
    <property type="term" value="F:zinc ion binding"/>
    <property type="evidence" value="ECO:0007669"/>
    <property type="project" value="InterPro"/>
</dbReference>
<feature type="region of interest" description="Disordered" evidence="5">
    <location>
        <begin position="39"/>
        <end position="133"/>
    </location>
</feature>
<dbReference type="PROSITE" id="PS00463">
    <property type="entry name" value="ZN2_CY6_FUNGAL_1"/>
    <property type="match status" value="1"/>
</dbReference>
<evidence type="ECO:0000256" key="1">
    <source>
        <dbReference type="ARBA" id="ARBA00022723"/>
    </source>
</evidence>
<evidence type="ECO:0000313" key="7">
    <source>
        <dbReference type="EMBL" id="KAK5542382.1"/>
    </source>
</evidence>
<dbReference type="InterPro" id="IPR007219">
    <property type="entry name" value="XnlR_reg_dom"/>
</dbReference>
<dbReference type="GO" id="GO:0006351">
    <property type="term" value="P:DNA-templated transcription"/>
    <property type="evidence" value="ECO:0007669"/>
    <property type="project" value="InterPro"/>
</dbReference>
<dbReference type="EMBL" id="JAXLQG010000003">
    <property type="protein sequence ID" value="KAK5542382.1"/>
    <property type="molecule type" value="Genomic_DNA"/>
</dbReference>
<keyword evidence="8" id="KW-1185">Reference proteome</keyword>
<dbReference type="Pfam" id="PF00172">
    <property type="entry name" value="Zn_clus"/>
    <property type="match status" value="1"/>
</dbReference>
<proteinExistence type="predicted"/>
<feature type="domain" description="Zn(2)-C6 fungal-type" evidence="6">
    <location>
        <begin position="17"/>
        <end position="48"/>
    </location>
</feature>
<name>A0AAV9QJK5_9PEZI</name>
<evidence type="ECO:0000259" key="6">
    <source>
        <dbReference type="PROSITE" id="PS50048"/>
    </source>
</evidence>
<dbReference type="GO" id="GO:0005634">
    <property type="term" value="C:nucleus"/>
    <property type="evidence" value="ECO:0007669"/>
    <property type="project" value="TreeGrafter"/>
</dbReference>
<gene>
    <name evidence="7" type="ORF">LTR25_002267</name>
</gene>
<keyword evidence="2" id="KW-0805">Transcription regulation</keyword>
<dbReference type="InterPro" id="IPR051127">
    <property type="entry name" value="Fungal_SecMet_Regulators"/>
</dbReference>
<evidence type="ECO:0000313" key="8">
    <source>
        <dbReference type="Proteomes" id="UP001345827"/>
    </source>
</evidence>
<feature type="compositionally biased region" description="Low complexity" evidence="5">
    <location>
        <begin position="61"/>
        <end position="72"/>
    </location>
</feature>
<dbReference type="PANTHER" id="PTHR47424:SF9">
    <property type="entry name" value="TAH-2"/>
    <property type="match status" value="1"/>
</dbReference>
<dbReference type="CDD" id="cd00067">
    <property type="entry name" value="GAL4"/>
    <property type="match status" value="1"/>
</dbReference>
<dbReference type="PANTHER" id="PTHR47424">
    <property type="entry name" value="REGULATORY PROTEIN GAL4"/>
    <property type="match status" value="1"/>
</dbReference>
<evidence type="ECO:0000256" key="4">
    <source>
        <dbReference type="ARBA" id="ARBA00023242"/>
    </source>
</evidence>
<comment type="caution">
    <text evidence="7">The sequence shown here is derived from an EMBL/GenBank/DDBJ whole genome shotgun (WGS) entry which is preliminary data.</text>
</comment>
<dbReference type="Proteomes" id="UP001345827">
    <property type="component" value="Unassembled WGS sequence"/>
</dbReference>
<dbReference type="SUPFAM" id="SSF57701">
    <property type="entry name" value="Zn2/Cys6 DNA-binding domain"/>
    <property type="match status" value="1"/>
</dbReference>
<dbReference type="Pfam" id="PF04082">
    <property type="entry name" value="Fungal_trans"/>
    <property type="match status" value="1"/>
</dbReference>
<dbReference type="PROSITE" id="PS50048">
    <property type="entry name" value="ZN2_CY6_FUNGAL_2"/>
    <property type="match status" value="1"/>
</dbReference>
<feature type="compositionally biased region" description="Low complexity" evidence="5">
    <location>
        <begin position="642"/>
        <end position="651"/>
    </location>
</feature>
<reference evidence="7 8" key="1">
    <citation type="submission" date="2023-06" db="EMBL/GenBank/DDBJ databases">
        <title>Black Yeasts Isolated from many extreme environments.</title>
        <authorList>
            <person name="Coleine C."/>
            <person name="Stajich J.E."/>
            <person name="Selbmann L."/>
        </authorList>
    </citation>
    <scope>NUCLEOTIDE SEQUENCE [LARGE SCALE GENOMIC DNA]</scope>
    <source>
        <strain evidence="7 8">CCFEE 5887</strain>
    </source>
</reference>